<name>A0A8J5CKT1_CHIOP</name>
<accession>A0A8J5CKT1</accession>
<proteinExistence type="predicted"/>
<organism evidence="2 3">
    <name type="scientific">Chionoecetes opilio</name>
    <name type="common">Atlantic snow crab</name>
    <name type="synonym">Cancer opilio</name>
    <dbReference type="NCBI Taxonomy" id="41210"/>
    <lineage>
        <taxon>Eukaryota</taxon>
        <taxon>Metazoa</taxon>
        <taxon>Ecdysozoa</taxon>
        <taxon>Arthropoda</taxon>
        <taxon>Crustacea</taxon>
        <taxon>Multicrustacea</taxon>
        <taxon>Malacostraca</taxon>
        <taxon>Eumalacostraca</taxon>
        <taxon>Eucarida</taxon>
        <taxon>Decapoda</taxon>
        <taxon>Pleocyemata</taxon>
        <taxon>Brachyura</taxon>
        <taxon>Eubrachyura</taxon>
        <taxon>Majoidea</taxon>
        <taxon>Majidae</taxon>
        <taxon>Chionoecetes</taxon>
    </lineage>
</organism>
<sequence>MSQPMKPVSTYGKDTPLSPAKSCFITSLTFNAARDSSTSGSAAFGSSSSSYEPAMKPMAATATNGNGLPRRLGKIGPMRTRHSSRYPSLPSRVHHQPVCNLSRRVYNAVDRVNPHRHARPDRRGKHVPKHAMSLSRKNLVECHVKSFPLCLAIILVLNHLLMRYLDTEMNMKKMFFLYKEWCLTTTRTRSLYYYPTTRSCAGFSSRF</sequence>
<dbReference type="EMBL" id="JACEEZ010020138">
    <property type="protein sequence ID" value="KAG0714931.1"/>
    <property type="molecule type" value="Genomic_DNA"/>
</dbReference>
<evidence type="ECO:0000313" key="2">
    <source>
        <dbReference type="EMBL" id="KAG0714931.1"/>
    </source>
</evidence>
<protein>
    <submittedName>
        <fullName evidence="2">Uncharacterized protein</fullName>
    </submittedName>
</protein>
<dbReference type="AlphaFoldDB" id="A0A8J5CKT1"/>
<reference evidence="2" key="1">
    <citation type="submission" date="2020-07" db="EMBL/GenBank/DDBJ databases">
        <title>The High-quality genome of the commercially important snow crab, Chionoecetes opilio.</title>
        <authorList>
            <person name="Jeong J.-H."/>
            <person name="Ryu S."/>
        </authorList>
    </citation>
    <scope>NUCLEOTIDE SEQUENCE</scope>
    <source>
        <strain evidence="2">MADBK_172401_WGS</strain>
        <tissue evidence="2">Digestive gland</tissue>
    </source>
</reference>
<dbReference type="Proteomes" id="UP000770661">
    <property type="component" value="Unassembled WGS sequence"/>
</dbReference>
<gene>
    <name evidence="2" type="ORF">GWK47_013131</name>
</gene>
<evidence type="ECO:0000313" key="3">
    <source>
        <dbReference type="Proteomes" id="UP000770661"/>
    </source>
</evidence>
<evidence type="ECO:0000256" key="1">
    <source>
        <dbReference type="SAM" id="MobiDB-lite"/>
    </source>
</evidence>
<keyword evidence="3" id="KW-1185">Reference proteome</keyword>
<feature type="region of interest" description="Disordered" evidence="1">
    <location>
        <begin position="59"/>
        <end position="93"/>
    </location>
</feature>
<comment type="caution">
    <text evidence="2">The sequence shown here is derived from an EMBL/GenBank/DDBJ whole genome shotgun (WGS) entry which is preliminary data.</text>
</comment>